<reference evidence="2" key="1">
    <citation type="submission" date="2018-05" db="EMBL/GenBank/DDBJ databases">
        <authorList>
            <person name="Lanie J.A."/>
            <person name="Ng W.-L."/>
            <person name="Kazmierczak K.M."/>
            <person name="Andrzejewski T.M."/>
            <person name="Davidsen T.M."/>
            <person name="Wayne K.J."/>
            <person name="Tettelin H."/>
            <person name="Glass J.I."/>
            <person name="Rusch D."/>
            <person name="Podicherti R."/>
            <person name="Tsui H.-C.T."/>
            <person name="Winkler M.E."/>
        </authorList>
    </citation>
    <scope>NUCLEOTIDE SEQUENCE</scope>
</reference>
<name>A0A382M517_9ZZZZ</name>
<dbReference type="EMBL" id="UINC01090659">
    <property type="protein sequence ID" value="SVC42797.1"/>
    <property type="molecule type" value="Genomic_DNA"/>
</dbReference>
<proteinExistence type="predicted"/>
<sequence>MLLEEGFSYSSSVMPSYNPIAGYPGAPRQPFLWECGLLELPAPVWGIGSFALPFLGGAYLRLAPAALVSLAARGRSAESGDWSYSHPYDFDSTEPFFRRQGQSWFEARLLFAFRNRMLSRFARFAAPGTPTLGEYAQRVIARGGLPVFSPRKP</sequence>
<dbReference type="InterPro" id="IPR022560">
    <property type="entry name" value="DUF3473"/>
</dbReference>
<evidence type="ECO:0000313" key="2">
    <source>
        <dbReference type="EMBL" id="SVC42797.1"/>
    </source>
</evidence>
<gene>
    <name evidence="2" type="ORF">METZ01_LOCUS295651</name>
</gene>
<organism evidence="2">
    <name type="scientific">marine metagenome</name>
    <dbReference type="NCBI Taxonomy" id="408172"/>
    <lineage>
        <taxon>unclassified sequences</taxon>
        <taxon>metagenomes</taxon>
        <taxon>ecological metagenomes</taxon>
    </lineage>
</organism>
<evidence type="ECO:0000259" key="1">
    <source>
        <dbReference type="Pfam" id="PF11959"/>
    </source>
</evidence>
<accession>A0A382M517</accession>
<dbReference type="Pfam" id="PF11959">
    <property type="entry name" value="DUF3473"/>
    <property type="match status" value="1"/>
</dbReference>
<feature type="domain" description="DUF3473" evidence="1">
    <location>
        <begin position="11"/>
        <end position="124"/>
    </location>
</feature>
<dbReference type="AlphaFoldDB" id="A0A382M517"/>
<protein>
    <recommendedName>
        <fullName evidence="1">DUF3473 domain-containing protein</fullName>
    </recommendedName>
</protein>